<comment type="similarity">
    <text evidence="2">Belongs to the virb1 family.</text>
</comment>
<dbReference type="SUPFAM" id="SSF48435">
    <property type="entry name" value="Bacterial muramidases"/>
    <property type="match status" value="1"/>
</dbReference>
<dbReference type="Gene3D" id="1.10.530.10">
    <property type="match status" value="1"/>
</dbReference>
<feature type="region of interest" description="Disordered" evidence="4">
    <location>
        <begin position="691"/>
        <end position="722"/>
    </location>
</feature>
<dbReference type="InterPro" id="IPR023346">
    <property type="entry name" value="Lysozyme-like_dom_sf"/>
</dbReference>
<evidence type="ECO:0000259" key="6">
    <source>
        <dbReference type="Pfam" id="PF01464"/>
    </source>
</evidence>
<dbReference type="EMBL" id="BAAADD010000001">
    <property type="protein sequence ID" value="GAA0558091.1"/>
    <property type="molecule type" value="Genomic_DNA"/>
</dbReference>
<evidence type="ECO:0000256" key="5">
    <source>
        <dbReference type="SAM" id="SignalP"/>
    </source>
</evidence>
<dbReference type="Pfam" id="PF01464">
    <property type="entry name" value="SLT"/>
    <property type="match status" value="1"/>
</dbReference>
<dbReference type="Gene3D" id="1.25.20.10">
    <property type="entry name" value="Bacterial muramidases"/>
    <property type="match status" value="1"/>
</dbReference>
<dbReference type="InterPro" id="IPR008258">
    <property type="entry name" value="Transglycosylase_SLT_dom_1"/>
</dbReference>
<dbReference type="InterPro" id="IPR008939">
    <property type="entry name" value="Lytic_TGlycosylase_superhlx_U"/>
</dbReference>
<keyword evidence="8" id="KW-1185">Reference proteome</keyword>
<comment type="caution">
    <text evidence="7">The sequence shown here is derived from an EMBL/GenBank/DDBJ whole genome shotgun (WGS) entry which is preliminary data.</text>
</comment>
<evidence type="ECO:0000313" key="8">
    <source>
        <dbReference type="Proteomes" id="UP001499951"/>
    </source>
</evidence>
<dbReference type="PANTHER" id="PTHR37423">
    <property type="entry name" value="SOLUBLE LYTIC MUREIN TRANSGLYCOSYLASE-RELATED"/>
    <property type="match status" value="1"/>
</dbReference>
<feature type="compositionally biased region" description="Pro residues" evidence="4">
    <location>
        <begin position="701"/>
        <end position="711"/>
    </location>
</feature>
<keyword evidence="3 5" id="KW-0732">Signal</keyword>
<evidence type="ECO:0000256" key="4">
    <source>
        <dbReference type="SAM" id="MobiDB-lite"/>
    </source>
</evidence>
<dbReference type="Proteomes" id="UP001499951">
    <property type="component" value="Unassembled WGS sequence"/>
</dbReference>
<dbReference type="PANTHER" id="PTHR37423:SF2">
    <property type="entry name" value="MEMBRANE-BOUND LYTIC MUREIN TRANSGLYCOSYLASE C"/>
    <property type="match status" value="1"/>
</dbReference>
<feature type="chain" id="PRO_5046373727" evidence="5">
    <location>
        <begin position="25"/>
        <end position="722"/>
    </location>
</feature>
<sequence>MPARALPVLAILLLGGAAAGPLPAGVERQGNVITMRPIGDDMTVSDAESGLRAGTVKVLSAADHDLFTRAFEAANRGDWTTALSLAQQGRNPIAKALVQWRYVQDKNAKAPFAEIDAFVKASPDWPRRNIILVRAEEAMDPATPPASVITWFAGRNPISAIGMIRLGDALIATGKTEWGKKLVRDGWAAGTFELPEELAIVQKDGAYLTPDVDKRRLDNLLWSDQISAARREMARVDDDTQRLANARIAVKTDPRRAGKALSELSVDLAGNGALLFDRARAARKNSDFDVAAELLTRPAVRDLFKSRPSPVWAETHIVAREMLKENKTALAYKLVADTGVTSGSEFSDSEFLAGWIALRRLNDAASAMPHFKRLTNGVSRPISRARGYYWTGRTYEVLGDDENAYKAYKLASEAPETFYGQLALTRIDPSPTLRLSTAKVDALSSAAAFNNDDLVKAMRVLADLGAQDLLRAFAMRYLELHPGPAQGKQLAAMLTEMGFRDVALRVAKALGYDGVNFPVYAYPVITVPEYKGPPPVPEQALVHAIIRQETEFDPQSVSRADARGIMQLTPAAARTNAKRAGLPYRPNALTTDVTYNMQLGMTEFSSYLANWGNSVIVAAAAYNAGETNAKRWIQTFGDPRSPATDPIDWIESITYGETRNYVQRIVENLEVYRARLGGRDTPLRILNDLYANPPQQKVLTPPAPPPPPVPTKKPKDRRTTSN</sequence>
<comment type="similarity">
    <text evidence="1">Belongs to the transglycosylase Slt family.</text>
</comment>
<proteinExistence type="inferred from homology"/>
<evidence type="ECO:0000256" key="1">
    <source>
        <dbReference type="ARBA" id="ARBA00007734"/>
    </source>
</evidence>
<protein>
    <submittedName>
        <fullName evidence="7">Lytic transglycosylase domain-containing protein</fullName>
    </submittedName>
</protein>
<evidence type="ECO:0000256" key="3">
    <source>
        <dbReference type="ARBA" id="ARBA00022729"/>
    </source>
</evidence>
<gene>
    <name evidence="7" type="ORF">GCM10008942_03210</name>
</gene>
<dbReference type="SUPFAM" id="SSF53955">
    <property type="entry name" value="Lysozyme-like"/>
    <property type="match status" value="1"/>
</dbReference>
<accession>A0ABN1E2Z1</accession>
<name>A0ABN1E2Z1_9PROT</name>
<dbReference type="RefSeq" id="WP_166930812.1">
    <property type="nucleotide sequence ID" value="NZ_BAAADD010000001.1"/>
</dbReference>
<reference evidence="7 8" key="1">
    <citation type="journal article" date="2019" name="Int. J. Syst. Evol. Microbiol.">
        <title>The Global Catalogue of Microorganisms (GCM) 10K type strain sequencing project: providing services to taxonomists for standard genome sequencing and annotation.</title>
        <authorList>
            <consortium name="The Broad Institute Genomics Platform"/>
            <consortium name="The Broad Institute Genome Sequencing Center for Infectious Disease"/>
            <person name="Wu L."/>
            <person name="Ma J."/>
        </authorList>
    </citation>
    <scope>NUCLEOTIDE SEQUENCE [LARGE SCALE GENOMIC DNA]</scope>
    <source>
        <strain evidence="7 8">JCM 15089</strain>
    </source>
</reference>
<feature type="signal peptide" evidence="5">
    <location>
        <begin position="1"/>
        <end position="24"/>
    </location>
</feature>
<feature type="domain" description="Transglycosylase SLT" evidence="6">
    <location>
        <begin position="538"/>
        <end position="637"/>
    </location>
</feature>
<evidence type="ECO:0000313" key="7">
    <source>
        <dbReference type="EMBL" id="GAA0558091.1"/>
    </source>
</evidence>
<dbReference type="CDD" id="cd13401">
    <property type="entry name" value="Slt70-like"/>
    <property type="match status" value="1"/>
</dbReference>
<organism evidence="7 8">
    <name type="scientific">Rhizomicrobium electricum</name>
    <dbReference type="NCBI Taxonomy" id="480070"/>
    <lineage>
        <taxon>Bacteria</taxon>
        <taxon>Pseudomonadati</taxon>
        <taxon>Pseudomonadota</taxon>
        <taxon>Alphaproteobacteria</taxon>
        <taxon>Micropepsales</taxon>
        <taxon>Micropepsaceae</taxon>
        <taxon>Rhizomicrobium</taxon>
    </lineage>
</organism>
<evidence type="ECO:0000256" key="2">
    <source>
        <dbReference type="ARBA" id="ARBA00009387"/>
    </source>
</evidence>